<proteinExistence type="predicted"/>
<dbReference type="Proteomes" id="UP001501175">
    <property type="component" value="Unassembled WGS sequence"/>
</dbReference>
<evidence type="ECO:0008006" key="3">
    <source>
        <dbReference type="Google" id="ProtNLM"/>
    </source>
</evidence>
<protein>
    <recommendedName>
        <fullName evidence="3">RadC-like JAB domain-containing protein</fullName>
    </recommendedName>
</protein>
<reference evidence="2" key="1">
    <citation type="journal article" date="2019" name="Int. J. Syst. Evol. Microbiol.">
        <title>The Global Catalogue of Microorganisms (GCM) 10K type strain sequencing project: providing services to taxonomists for standard genome sequencing and annotation.</title>
        <authorList>
            <consortium name="The Broad Institute Genomics Platform"/>
            <consortium name="The Broad Institute Genome Sequencing Center for Infectious Disease"/>
            <person name="Wu L."/>
            <person name="Ma J."/>
        </authorList>
    </citation>
    <scope>NUCLEOTIDE SEQUENCE [LARGE SCALE GENOMIC DNA]</scope>
    <source>
        <strain evidence="2">JCM 17927</strain>
    </source>
</reference>
<gene>
    <name evidence="1" type="ORF">GCM10023189_59630</name>
</gene>
<organism evidence="1 2">
    <name type="scientific">Nibrella saemangeumensis</name>
    <dbReference type="NCBI Taxonomy" id="1084526"/>
    <lineage>
        <taxon>Bacteria</taxon>
        <taxon>Pseudomonadati</taxon>
        <taxon>Bacteroidota</taxon>
        <taxon>Cytophagia</taxon>
        <taxon>Cytophagales</taxon>
        <taxon>Spirosomataceae</taxon>
        <taxon>Nibrella</taxon>
    </lineage>
</organism>
<evidence type="ECO:0000313" key="1">
    <source>
        <dbReference type="EMBL" id="GAA4470627.1"/>
    </source>
</evidence>
<name>A0ABP8NQ89_9BACT</name>
<evidence type="ECO:0000313" key="2">
    <source>
        <dbReference type="Proteomes" id="UP001501175"/>
    </source>
</evidence>
<sequence length="72" mass="8175">MSNIRTPDQEAEGGPSVTEFNTLAEALLYLNRQRQVNDALYCIVVKDDVFYVTQFTLGRRLLEDGYLLIYGG</sequence>
<dbReference type="EMBL" id="BAABHD010000084">
    <property type="protein sequence ID" value="GAA4470627.1"/>
    <property type="molecule type" value="Genomic_DNA"/>
</dbReference>
<keyword evidence="2" id="KW-1185">Reference proteome</keyword>
<accession>A0ABP8NQ89</accession>
<comment type="caution">
    <text evidence="1">The sequence shown here is derived from an EMBL/GenBank/DDBJ whole genome shotgun (WGS) entry which is preliminary data.</text>
</comment>